<sequence>MATKSEYTGLVKVLQEHPPLQG</sequence>
<dbReference type="EMBL" id="GBRH01192918">
    <property type="protein sequence ID" value="JAE04978.1"/>
    <property type="molecule type" value="Transcribed_RNA"/>
</dbReference>
<reference evidence="2" key="2">
    <citation type="journal article" date="2015" name="Data Brief">
        <title>Shoot transcriptome of the giant reed, Arundo donax.</title>
        <authorList>
            <person name="Barrero R.A."/>
            <person name="Guerrero F.D."/>
            <person name="Moolhuijzen P."/>
            <person name="Goolsby J.A."/>
            <person name="Tidwell J."/>
            <person name="Bellgard S.E."/>
            <person name="Bellgard M.I."/>
        </authorList>
    </citation>
    <scope>NUCLEOTIDE SEQUENCE</scope>
    <source>
        <tissue evidence="2">Shoot tissue taken approximately 20 cm above the soil surface</tissue>
    </source>
</reference>
<name>A0A0A9F9P1_ARUDO</name>
<evidence type="ECO:0000313" key="2">
    <source>
        <dbReference type="EMBL" id="JAE04978.1"/>
    </source>
</evidence>
<organism evidence="2">
    <name type="scientific">Arundo donax</name>
    <name type="common">Giant reed</name>
    <name type="synonym">Donax arundinaceus</name>
    <dbReference type="NCBI Taxonomy" id="35708"/>
    <lineage>
        <taxon>Eukaryota</taxon>
        <taxon>Viridiplantae</taxon>
        <taxon>Streptophyta</taxon>
        <taxon>Embryophyta</taxon>
        <taxon>Tracheophyta</taxon>
        <taxon>Spermatophyta</taxon>
        <taxon>Magnoliopsida</taxon>
        <taxon>Liliopsida</taxon>
        <taxon>Poales</taxon>
        <taxon>Poaceae</taxon>
        <taxon>PACMAD clade</taxon>
        <taxon>Arundinoideae</taxon>
        <taxon>Arundineae</taxon>
        <taxon>Arundo</taxon>
    </lineage>
</organism>
<reference evidence="2" key="1">
    <citation type="submission" date="2014-09" db="EMBL/GenBank/DDBJ databases">
        <authorList>
            <person name="Magalhaes I.L.F."/>
            <person name="Oliveira U."/>
            <person name="Santos F.R."/>
            <person name="Vidigal T.H.D.A."/>
            <person name="Brescovit A.D."/>
            <person name="Santos A.J."/>
        </authorList>
    </citation>
    <scope>NUCLEOTIDE SEQUENCE</scope>
    <source>
        <tissue evidence="2">Shoot tissue taken approximately 20 cm above the soil surface</tissue>
    </source>
</reference>
<feature type="region of interest" description="Disordered" evidence="1">
    <location>
        <begin position="1"/>
        <end position="22"/>
    </location>
</feature>
<evidence type="ECO:0000256" key="1">
    <source>
        <dbReference type="SAM" id="MobiDB-lite"/>
    </source>
</evidence>
<proteinExistence type="predicted"/>
<protein>
    <submittedName>
        <fullName evidence="2">Uncharacterized protein</fullName>
    </submittedName>
</protein>
<dbReference type="AlphaFoldDB" id="A0A0A9F9P1"/>
<accession>A0A0A9F9P1</accession>